<feature type="signal peptide" evidence="1">
    <location>
        <begin position="1"/>
        <end position="22"/>
    </location>
</feature>
<evidence type="ECO:0000313" key="2">
    <source>
        <dbReference type="EnsemblMetazoa" id="G6830.1:cds"/>
    </source>
</evidence>
<feature type="chain" id="PRO_5036491997" evidence="1">
    <location>
        <begin position="23"/>
        <end position="97"/>
    </location>
</feature>
<organism evidence="2 3">
    <name type="scientific">Magallana gigas</name>
    <name type="common">Pacific oyster</name>
    <name type="synonym">Crassostrea gigas</name>
    <dbReference type="NCBI Taxonomy" id="29159"/>
    <lineage>
        <taxon>Eukaryota</taxon>
        <taxon>Metazoa</taxon>
        <taxon>Spiralia</taxon>
        <taxon>Lophotrochozoa</taxon>
        <taxon>Mollusca</taxon>
        <taxon>Bivalvia</taxon>
        <taxon>Autobranchia</taxon>
        <taxon>Pteriomorphia</taxon>
        <taxon>Ostreida</taxon>
        <taxon>Ostreoidea</taxon>
        <taxon>Ostreidae</taxon>
        <taxon>Magallana</taxon>
    </lineage>
</organism>
<evidence type="ECO:0000256" key="1">
    <source>
        <dbReference type="SAM" id="SignalP"/>
    </source>
</evidence>
<name>A0A8W8NUF5_MAGGI</name>
<evidence type="ECO:0000313" key="3">
    <source>
        <dbReference type="Proteomes" id="UP000005408"/>
    </source>
</evidence>
<dbReference type="Pfam" id="PF00090">
    <property type="entry name" value="TSP_1"/>
    <property type="match status" value="1"/>
</dbReference>
<keyword evidence="1" id="KW-0732">Signal</keyword>
<sequence>MMESKFTLLCIVLFFAGKGVHGQTQWSSWTPCDKACDTGYQARVRKCLEGDSSCSVIETPMLTSTSSKTAPPQSLPLMTLPLSSLAGLTTESGIHLQ</sequence>
<protein>
    <submittedName>
        <fullName evidence="2">Uncharacterized protein</fullName>
    </submittedName>
</protein>
<dbReference type="SUPFAM" id="SSF82895">
    <property type="entry name" value="TSP-1 type 1 repeat"/>
    <property type="match status" value="1"/>
</dbReference>
<dbReference type="InterPro" id="IPR036383">
    <property type="entry name" value="TSP1_rpt_sf"/>
</dbReference>
<proteinExistence type="predicted"/>
<dbReference type="AlphaFoldDB" id="A0A8W8NUF5"/>
<dbReference type="Proteomes" id="UP000005408">
    <property type="component" value="Unassembled WGS sequence"/>
</dbReference>
<dbReference type="PROSITE" id="PS50092">
    <property type="entry name" value="TSP1"/>
    <property type="match status" value="1"/>
</dbReference>
<keyword evidence="3" id="KW-1185">Reference proteome</keyword>
<accession>A0A8W8NUF5</accession>
<dbReference type="EnsemblMetazoa" id="G6830.1">
    <property type="protein sequence ID" value="G6830.1:cds"/>
    <property type="gene ID" value="G6830"/>
</dbReference>
<dbReference type="InterPro" id="IPR000884">
    <property type="entry name" value="TSP1_rpt"/>
</dbReference>
<reference evidence="2" key="1">
    <citation type="submission" date="2022-08" db="UniProtKB">
        <authorList>
            <consortium name="EnsemblMetazoa"/>
        </authorList>
    </citation>
    <scope>IDENTIFICATION</scope>
    <source>
        <strain evidence="2">05x7-T-G4-1.051#20</strain>
    </source>
</reference>
<dbReference type="Gene3D" id="2.20.100.10">
    <property type="entry name" value="Thrombospondin type-1 (TSP1) repeat"/>
    <property type="match status" value="1"/>
</dbReference>